<dbReference type="GO" id="GO:0006508">
    <property type="term" value="P:proteolysis"/>
    <property type="evidence" value="ECO:0007669"/>
    <property type="project" value="InterPro"/>
</dbReference>
<gene>
    <name evidence="2" type="ORF">UFOPK1835_00568</name>
</gene>
<keyword evidence="1" id="KW-0472">Membrane</keyword>
<dbReference type="SUPFAM" id="SSF50494">
    <property type="entry name" value="Trypsin-like serine proteases"/>
    <property type="match status" value="1"/>
</dbReference>
<feature type="transmembrane region" description="Helical" evidence="1">
    <location>
        <begin position="12"/>
        <end position="31"/>
    </location>
</feature>
<keyword evidence="1" id="KW-0812">Transmembrane</keyword>
<organism evidence="2">
    <name type="scientific">freshwater metagenome</name>
    <dbReference type="NCBI Taxonomy" id="449393"/>
    <lineage>
        <taxon>unclassified sequences</taxon>
        <taxon>metagenomes</taxon>
        <taxon>ecological metagenomes</taxon>
    </lineage>
</organism>
<keyword evidence="1" id="KW-1133">Transmembrane helix</keyword>
<name>A0A6J6GS69_9ZZZZ</name>
<dbReference type="Gene3D" id="2.40.10.10">
    <property type="entry name" value="Trypsin-like serine proteases"/>
    <property type="match status" value="2"/>
</dbReference>
<dbReference type="EMBL" id="CAEZUP010000016">
    <property type="protein sequence ID" value="CAB4603130.1"/>
    <property type="molecule type" value="Genomic_DNA"/>
</dbReference>
<proteinExistence type="predicted"/>
<accession>A0A6J6GS69</accession>
<dbReference type="PROSITE" id="PS00134">
    <property type="entry name" value="TRYPSIN_HIS"/>
    <property type="match status" value="1"/>
</dbReference>
<reference evidence="2" key="1">
    <citation type="submission" date="2020-05" db="EMBL/GenBank/DDBJ databases">
        <authorList>
            <person name="Chiriac C."/>
            <person name="Salcher M."/>
            <person name="Ghai R."/>
            <person name="Kavagutti S V."/>
        </authorList>
    </citation>
    <scope>NUCLEOTIDE SEQUENCE</scope>
</reference>
<dbReference type="AlphaFoldDB" id="A0A6J6GS69"/>
<evidence type="ECO:0000256" key="1">
    <source>
        <dbReference type="SAM" id="Phobius"/>
    </source>
</evidence>
<dbReference type="InterPro" id="IPR043504">
    <property type="entry name" value="Peptidase_S1_PA_chymotrypsin"/>
</dbReference>
<dbReference type="InterPro" id="IPR018114">
    <property type="entry name" value="TRYPSIN_HIS"/>
</dbReference>
<dbReference type="GO" id="GO:0004252">
    <property type="term" value="F:serine-type endopeptidase activity"/>
    <property type="evidence" value="ECO:0007669"/>
    <property type="project" value="InterPro"/>
</dbReference>
<evidence type="ECO:0000313" key="2">
    <source>
        <dbReference type="EMBL" id="CAB4603130.1"/>
    </source>
</evidence>
<dbReference type="InterPro" id="IPR009003">
    <property type="entry name" value="Peptidase_S1_PA"/>
</dbReference>
<sequence length="431" mass="44794">MKFSDQRETARGFVSIVSPFIIASAILFAGLTRGTAPASGASGPPTMSSDLSTEEEVQLSKIATKVFGLPSDLEGRFPGAFGGIRAIDNSTLVIGLVDSERDEGAQLRQYVGAIADESRGTLGRSTTFEFESTNVSYQRRLEVRQIILDRNAMNGDLAGFAIDSVGLDAIGLVIESAELVGPIQGTLKDMFPEIAFTFVKPASSYATVGRFADSAPWNGGDALAFALFGSAHLRCTSGPGAHNASGARFLLSAGHCGSLTYFNTSFGNPLLNNPVGSTSASIFADGYPDVQIISTNSSRFFWEGPGNGVRRTTQAGVDPIVGYSVCGQGMTTAAWGGTNCGVITQVNRSDTPVIDASSGVTHVAGAFIWDGSASLNGDSGGYISLSTIYGYGAVGTITSSNPNGSPPYSVGTPIAFHNFIWGLALNTPSNP</sequence>
<protein>
    <submittedName>
        <fullName evidence="2">Unannotated protein</fullName>
    </submittedName>
</protein>